<dbReference type="Proteomes" id="UP000030982">
    <property type="component" value="Unassembled WGS sequence"/>
</dbReference>
<dbReference type="EMBL" id="JTDL01000109">
    <property type="protein sequence ID" value="KHL02916.1"/>
    <property type="molecule type" value="Genomic_DNA"/>
</dbReference>
<evidence type="ECO:0000256" key="1">
    <source>
        <dbReference type="SAM" id="Phobius"/>
    </source>
</evidence>
<proteinExistence type="predicted"/>
<keyword evidence="1" id="KW-0812">Transmembrane</keyword>
<dbReference type="OrthoDB" id="4966301at2"/>
<dbReference type="RefSeq" id="WP_043123501.1">
    <property type="nucleotide sequence ID" value="NZ_JTDL01000109.1"/>
</dbReference>
<feature type="transmembrane region" description="Helical" evidence="1">
    <location>
        <begin position="44"/>
        <end position="61"/>
    </location>
</feature>
<reference evidence="2 3" key="1">
    <citation type="submission" date="2014-09" db="EMBL/GenBank/DDBJ databases">
        <title>Genome sequence of Sinomonas sp. MUSC 117.</title>
        <authorList>
            <person name="Lee L.-H."/>
        </authorList>
    </citation>
    <scope>NUCLEOTIDE SEQUENCE [LARGE SCALE GENOMIC DNA]</scope>
    <source>
        <strain evidence="2 3">MUSC 117</strain>
    </source>
</reference>
<gene>
    <name evidence="2" type="ORF">LK10_10955</name>
</gene>
<feature type="transmembrane region" description="Helical" evidence="1">
    <location>
        <begin position="21"/>
        <end position="38"/>
    </location>
</feature>
<comment type="caution">
    <text evidence="2">The sequence shown here is derived from an EMBL/GenBank/DDBJ whole genome shotgun (WGS) entry which is preliminary data.</text>
</comment>
<name>A0A0B2AM35_9MICC</name>
<sequence length="81" mass="8773">MDETTRFAEECAVGQVRRDNGISMVAIGVVVMMFGIVVPMKPNVTGLIGFALIVAACFMISSGRRKIRRALDGLVGNLQHH</sequence>
<dbReference type="AlphaFoldDB" id="A0A0B2AM35"/>
<keyword evidence="1" id="KW-0472">Membrane</keyword>
<keyword evidence="1" id="KW-1133">Transmembrane helix</keyword>
<protein>
    <submittedName>
        <fullName evidence="2">Uncharacterized protein</fullName>
    </submittedName>
</protein>
<keyword evidence="3" id="KW-1185">Reference proteome</keyword>
<organism evidence="2 3">
    <name type="scientific">Sinomonas humi</name>
    <dbReference type="NCBI Taxonomy" id="1338436"/>
    <lineage>
        <taxon>Bacteria</taxon>
        <taxon>Bacillati</taxon>
        <taxon>Actinomycetota</taxon>
        <taxon>Actinomycetes</taxon>
        <taxon>Micrococcales</taxon>
        <taxon>Micrococcaceae</taxon>
        <taxon>Sinomonas</taxon>
    </lineage>
</organism>
<evidence type="ECO:0000313" key="2">
    <source>
        <dbReference type="EMBL" id="KHL02916.1"/>
    </source>
</evidence>
<accession>A0A0B2AM35</accession>
<evidence type="ECO:0000313" key="3">
    <source>
        <dbReference type="Proteomes" id="UP000030982"/>
    </source>
</evidence>